<protein>
    <recommendedName>
        <fullName evidence="3">Pyrrolo-quinoline quinone repeat domain-containing protein</fullName>
    </recommendedName>
</protein>
<evidence type="ECO:0000256" key="2">
    <source>
        <dbReference type="SAM" id="Phobius"/>
    </source>
</evidence>
<dbReference type="Gene3D" id="2.130.10.10">
    <property type="entry name" value="YVTN repeat-like/Quinoprotein amine dehydrogenase"/>
    <property type="match status" value="1"/>
</dbReference>
<feature type="domain" description="Pyrrolo-quinoline quinone repeat" evidence="3">
    <location>
        <begin position="361"/>
        <end position="451"/>
    </location>
</feature>
<dbReference type="Gene3D" id="2.40.128.630">
    <property type="match status" value="1"/>
</dbReference>
<keyword evidence="2" id="KW-0472">Membrane</keyword>
<sequence length="480" mass="49226">MSPNLRDLLHELADHEAAGAAATAPDTRTEVRHVMTDIRTRRTHRLAVVGAVAVTVLAVGAATATALTPSPRVPAVDPTLSPTPTAAPATTPSPSSTPAATRAPQSQLGLVAPLPTAPRELWTVRTADLGTGWSAEAEGAPYLGSISAWPQGYGYHAAAAGDTWVVALGDENLDERLVGIDARTGEHLWDLPTYAEETDAALLCAGTAGDGSLVCLSATDTSARLLLLDPGTGTTVRELPLDVVPYSIGLDGDLAVVHGADLDAGSAFWQGVSTVTGEVAWSHVEPGLTADLPEGLDWESDTRVHAGVARLVGAGYDVDVDVRTGALLSSTGHEPLVVDVDGRVGTLTFRIADAGDGGTRLSASSGDAGPELWAYEGPGASVVGVVGDGVVVSGTESFALLDATTGRVRWSSPARTLVAFDGTRLVTTRNEGADRVLEALDVADGTASWSVPIGARVPVRVGDALLLTDFWQGTLTALAG</sequence>
<reference evidence="4 5" key="1">
    <citation type="submission" date="2013-10" db="EMBL/GenBank/DDBJ databases">
        <authorList>
            <person name="Wang G."/>
            <person name="Zhuang W."/>
        </authorList>
    </citation>
    <scope>NUCLEOTIDE SEQUENCE [LARGE SCALE GENOMIC DNA]</scope>
    <source>
        <strain evidence="4 5">DSM 20118</strain>
    </source>
</reference>
<dbReference type="InterPro" id="IPR002372">
    <property type="entry name" value="PQQ_rpt_dom"/>
</dbReference>
<dbReference type="EMBL" id="AXNT01000100">
    <property type="protein sequence ID" value="KGM01522.1"/>
    <property type="molecule type" value="Genomic_DNA"/>
</dbReference>
<dbReference type="SUPFAM" id="SSF50998">
    <property type="entry name" value="Quinoprotein alcohol dehydrogenase-like"/>
    <property type="match status" value="1"/>
</dbReference>
<keyword evidence="2" id="KW-0812">Transmembrane</keyword>
<dbReference type="RefSeq" id="WP_034631950.1">
    <property type="nucleotide sequence ID" value="NZ_AXNT01000100.1"/>
</dbReference>
<gene>
    <name evidence="4" type="ORF">Q760_00725</name>
</gene>
<dbReference type="PANTHER" id="PTHR34512:SF30">
    <property type="entry name" value="OUTER MEMBRANE PROTEIN ASSEMBLY FACTOR BAMB"/>
    <property type="match status" value="1"/>
</dbReference>
<accession>A0A0A0B5U8</accession>
<name>A0A0A0B5U8_9CELL</name>
<keyword evidence="2" id="KW-1133">Transmembrane helix</keyword>
<feature type="transmembrane region" description="Helical" evidence="2">
    <location>
        <begin position="46"/>
        <end position="67"/>
    </location>
</feature>
<dbReference type="STRING" id="1408250.Q760_00725"/>
<keyword evidence="5" id="KW-1185">Reference proteome</keyword>
<proteinExistence type="predicted"/>
<dbReference type="AlphaFoldDB" id="A0A0A0B5U8"/>
<dbReference type="OrthoDB" id="5093006at2"/>
<evidence type="ECO:0000259" key="3">
    <source>
        <dbReference type="Pfam" id="PF13360"/>
    </source>
</evidence>
<dbReference type="InterPro" id="IPR015943">
    <property type="entry name" value="WD40/YVTN_repeat-like_dom_sf"/>
</dbReference>
<feature type="region of interest" description="Disordered" evidence="1">
    <location>
        <begin position="69"/>
        <end position="114"/>
    </location>
</feature>
<comment type="caution">
    <text evidence="4">The sequence shown here is derived from an EMBL/GenBank/DDBJ whole genome shotgun (WGS) entry which is preliminary data.</text>
</comment>
<dbReference type="PANTHER" id="PTHR34512">
    <property type="entry name" value="CELL SURFACE PROTEIN"/>
    <property type="match status" value="1"/>
</dbReference>
<dbReference type="InterPro" id="IPR011047">
    <property type="entry name" value="Quinoprotein_ADH-like_sf"/>
</dbReference>
<dbReference type="Proteomes" id="UP000029833">
    <property type="component" value="Unassembled WGS sequence"/>
</dbReference>
<organism evidence="4 5">
    <name type="scientific">Cellulomonas cellasea DSM 20118</name>
    <dbReference type="NCBI Taxonomy" id="1408250"/>
    <lineage>
        <taxon>Bacteria</taxon>
        <taxon>Bacillati</taxon>
        <taxon>Actinomycetota</taxon>
        <taxon>Actinomycetes</taxon>
        <taxon>Micrococcales</taxon>
        <taxon>Cellulomonadaceae</taxon>
        <taxon>Cellulomonas</taxon>
    </lineage>
</organism>
<evidence type="ECO:0000313" key="5">
    <source>
        <dbReference type="Proteomes" id="UP000029833"/>
    </source>
</evidence>
<feature type="compositionally biased region" description="Low complexity" evidence="1">
    <location>
        <begin position="78"/>
        <end position="104"/>
    </location>
</feature>
<evidence type="ECO:0000313" key="4">
    <source>
        <dbReference type="EMBL" id="KGM01522.1"/>
    </source>
</evidence>
<dbReference type="Pfam" id="PF13360">
    <property type="entry name" value="PQQ_2"/>
    <property type="match status" value="1"/>
</dbReference>
<evidence type="ECO:0000256" key="1">
    <source>
        <dbReference type="SAM" id="MobiDB-lite"/>
    </source>
</evidence>